<comment type="caution">
    <text evidence="1">The sequence shown here is derived from an EMBL/GenBank/DDBJ whole genome shotgun (WGS) entry which is preliminary data.</text>
</comment>
<evidence type="ECO:0000313" key="2">
    <source>
        <dbReference type="Proteomes" id="UP000831701"/>
    </source>
</evidence>
<name>A0ACB8XCU2_9TELE</name>
<proteinExistence type="predicted"/>
<gene>
    <name evidence="1" type="ORF">L3Q82_008915</name>
</gene>
<organism evidence="1 2">
    <name type="scientific">Scortum barcoo</name>
    <name type="common">barcoo grunter</name>
    <dbReference type="NCBI Taxonomy" id="214431"/>
    <lineage>
        <taxon>Eukaryota</taxon>
        <taxon>Metazoa</taxon>
        <taxon>Chordata</taxon>
        <taxon>Craniata</taxon>
        <taxon>Vertebrata</taxon>
        <taxon>Euteleostomi</taxon>
        <taxon>Actinopterygii</taxon>
        <taxon>Neopterygii</taxon>
        <taxon>Teleostei</taxon>
        <taxon>Neoteleostei</taxon>
        <taxon>Acanthomorphata</taxon>
        <taxon>Eupercaria</taxon>
        <taxon>Centrarchiformes</taxon>
        <taxon>Terapontoidei</taxon>
        <taxon>Terapontidae</taxon>
        <taxon>Scortum</taxon>
    </lineage>
</organism>
<protein>
    <submittedName>
        <fullName evidence="1">Uncharacterized protein</fullName>
    </submittedName>
</protein>
<dbReference type="Proteomes" id="UP000831701">
    <property type="component" value="Chromosome 1"/>
</dbReference>
<evidence type="ECO:0000313" key="1">
    <source>
        <dbReference type="EMBL" id="KAI3377776.1"/>
    </source>
</evidence>
<keyword evidence="2" id="KW-1185">Reference proteome</keyword>
<reference evidence="1" key="1">
    <citation type="submission" date="2022-04" db="EMBL/GenBank/DDBJ databases">
        <title>Jade perch genome.</title>
        <authorList>
            <person name="Chao B."/>
        </authorList>
    </citation>
    <scope>NUCLEOTIDE SEQUENCE</scope>
    <source>
        <strain evidence="1">CB-2022</strain>
    </source>
</reference>
<dbReference type="EMBL" id="CM041531">
    <property type="protein sequence ID" value="KAI3377776.1"/>
    <property type="molecule type" value="Genomic_DNA"/>
</dbReference>
<accession>A0ACB8XCU2</accession>
<sequence length="203" mass="22254">MSAEIYSASGNDASLQGTTVGASKPLHRFLKGQPKIVGIVVLVLGSSFFIVSIACMSNTVQYIWTVIPPGLLLGVLFSVSGILYILAEHNPTKKMITASLALSIVTILVVCWTIIHIVPRIIHGHYYRHYDYYDDNTTETEEATWTSYYAAMEISFEAVYLFYSFVGIITFITMSTLAGIAVRSTKSQAIVVMTAVPTEAPVE</sequence>